<dbReference type="PROSITE" id="PS50928">
    <property type="entry name" value="ABC_TM1"/>
    <property type="match status" value="1"/>
</dbReference>
<feature type="transmembrane region" description="Helical" evidence="7">
    <location>
        <begin position="281"/>
        <end position="305"/>
    </location>
</feature>
<evidence type="ECO:0000256" key="6">
    <source>
        <dbReference type="ARBA" id="ARBA00023136"/>
    </source>
</evidence>
<dbReference type="Pfam" id="PF00528">
    <property type="entry name" value="BPD_transp_1"/>
    <property type="match status" value="1"/>
</dbReference>
<dbReference type="EMBL" id="JAAGOA010000032">
    <property type="protein sequence ID" value="NEE04306.1"/>
    <property type="molecule type" value="Genomic_DNA"/>
</dbReference>
<dbReference type="GO" id="GO:0005886">
    <property type="term" value="C:plasma membrane"/>
    <property type="evidence" value="ECO:0007669"/>
    <property type="project" value="UniProtKB-SubCell"/>
</dbReference>
<protein>
    <submittedName>
        <fullName evidence="10">ABC transporter permease</fullName>
    </submittedName>
</protein>
<evidence type="ECO:0000256" key="1">
    <source>
        <dbReference type="ARBA" id="ARBA00004651"/>
    </source>
</evidence>
<keyword evidence="5 7" id="KW-1133">Transmembrane helix</keyword>
<dbReference type="Proteomes" id="UP000475214">
    <property type="component" value="Unassembled WGS sequence"/>
</dbReference>
<keyword evidence="2 7" id="KW-0813">Transport</keyword>
<evidence type="ECO:0000313" key="11">
    <source>
        <dbReference type="Proteomes" id="UP000475214"/>
    </source>
</evidence>
<dbReference type="PANTHER" id="PTHR43386">
    <property type="entry name" value="OLIGOPEPTIDE TRANSPORT SYSTEM PERMEASE PROTEIN APPC"/>
    <property type="match status" value="1"/>
</dbReference>
<organism evidence="10 11">
    <name type="scientific">Phytoactinopolyspora halotolerans</name>
    <dbReference type="NCBI Taxonomy" id="1981512"/>
    <lineage>
        <taxon>Bacteria</taxon>
        <taxon>Bacillati</taxon>
        <taxon>Actinomycetota</taxon>
        <taxon>Actinomycetes</taxon>
        <taxon>Jiangellales</taxon>
        <taxon>Jiangellaceae</taxon>
        <taxon>Phytoactinopolyspora</taxon>
    </lineage>
</organism>
<feature type="transmembrane region" description="Helical" evidence="7">
    <location>
        <begin position="161"/>
        <end position="186"/>
    </location>
</feature>
<keyword evidence="11" id="KW-1185">Reference proteome</keyword>
<evidence type="ECO:0000256" key="2">
    <source>
        <dbReference type="ARBA" id="ARBA00022448"/>
    </source>
</evidence>
<sequence>MTDLVSDPTTSADAGRSNRPPRWPLPNRFRPGRASTPPRSRPGAGRIRFASAVVAVYVLAAVFGPRLVQYDPVATSTTDRLLPPGSRLSDGSLAVFGTDDVGRDLLAQIMQGARISIAVGVATLVLAGLIGITIGVLPGYFGGWLDGALMRLADIQLTFPSILLAIFIAALLGPSVVNVVIVLAISNWVTFARVTRAQVLTTKGRDFVDATRTLGARTWHLLRRCILPACTAPILVVATVEIGSVILAEASLSFLGLGTPTSTPSWGITISNGRNYLSDAWWISTIPGIALAVLVVSFGILGDALRDRFDPKLKNL</sequence>
<feature type="domain" description="ABC transmembrane type-1" evidence="9">
    <location>
        <begin position="113"/>
        <end position="302"/>
    </location>
</feature>
<dbReference type="PANTHER" id="PTHR43386:SF26">
    <property type="entry name" value="ABC TRANSPORTER PERMEASE PROTEIN"/>
    <property type="match status" value="1"/>
</dbReference>
<keyword evidence="4 7" id="KW-0812">Transmembrane</keyword>
<dbReference type="RefSeq" id="WP_163744724.1">
    <property type="nucleotide sequence ID" value="NZ_JAAGOA010000032.1"/>
</dbReference>
<comment type="caution">
    <text evidence="10">The sequence shown here is derived from an EMBL/GenBank/DDBJ whole genome shotgun (WGS) entry which is preliminary data.</text>
</comment>
<dbReference type="CDD" id="cd06261">
    <property type="entry name" value="TM_PBP2"/>
    <property type="match status" value="1"/>
</dbReference>
<evidence type="ECO:0000256" key="5">
    <source>
        <dbReference type="ARBA" id="ARBA00022989"/>
    </source>
</evidence>
<dbReference type="SUPFAM" id="SSF161098">
    <property type="entry name" value="MetI-like"/>
    <property type="match status" value="1"/>
</dbReference>
<comment type="subcellular location">
    <subcellularLocation>
        <location evidence="1 7">Cell membrane</location>
        <topology evidence="1 7">Multi-pass membrane protein</topology>
    </subcellularLocation>
</comment>
<dbReference type="AlphaFoldDB" id="A0A6L9SGC7"/>
<feature type="transmembrane region" description="Helical" evidence="7">
    <location>
        <begin position="47"/>
        <end position="68"/>
    </location>
</feature>
<feature type="transmembrane region" description="Helical" evidence="7">
    <location>
        <begin position="226"/>
        <end position="248"/>
    </location>
</feature>
<dbReference type="GO" id="GO:0055085">
    <property type="term" value="P:transmembrane transport"/>
    <property type="evidence" value="ECO:0007669"/>
    <property type="project" value="InterPro"/>
</dbReference>
<feature type="region of interest" description="Disordered" evidence="8">
    <location>
        <begin position="1"/>
        <end position="43"/>
    </location>
</feature>
<dbReference type="InterPro" id="IPR050366">
    <property type="entry name" value="BP-dependent_transpt_permease"/>
</dbReference>
<evidence type="ECO:0000313" key="10">
    <source>
        <dbReference type="EMBL" id="NEE04306.1"/>
    </source>
</evidence>
<dbReference type="InterPro" id="IPR035906">
    <property type="entry name" value="MetI-like_sf"/>
</dbReference>
<dbReference type="Gene3D" id="1.10.3720.10">
    <property type="entry name" value="MetI-like"/>
    <property type="match status" value="1"/>
</dbReference>
<keyword evidence="3" id="KW-1003">Cell membrane</keyword>
<evidence type="ECO:0000256" key="3">
    <source>
        <dbReference type="ARBA" id="ARBA00022475"/>
    </source>
</evidence>
<feature type="transmembrane region" description="Helical" evidence="7">
    <location>
        <begin position="115"/>
        <end position="141"/>
    </location>
</feature>
<proteinExistence type="inferred from homology"/>
<name>A0A6L9SGC7_9ACTN</name>
<dbReference type="InterPro" id="IPR000515">
    <property type="entry name" value="MetI-like"/>
</dbReference>
<keyword evidence="6 7" id="KW-0472">Membrane</keyword>
<evidence type="ECO:0000256" key="8">
    <source>
        <dbReference type="SAM" id="MobiDB-lite"/>
    </source>
</evidence>
<gene>
    <name evidence="10" type="ORF">G1H10_29460</name>
</gene>
<comment type="similarity">
    <text evidence="7">Belongs to the binding-protein-dependent transport system permease family.</text>
</comment>
<evidence type="ECO:0000259" key="9">
    <source>
        <dbReference type="PROSITE" id="PS50928"/>
    </source>
</evidence>
<evidence type="ECO:0000256" key="4">
    <source>
        <dbReference type="ARBA" id="ARBA00022692"/>
    </source>
</evidence>
<evidence type="ECO:0000256" key="7">
    <source>
        <dbReference type="RuleBase" id="RU363032"/>
    </source>
</evidence>
<accession>A0A6L9SGC7</accession>
<reference evidence="10 11" key="1">
    <citation type="submission" date="2020-02" db="EMBL/GenBank/DDBJ databases">
        <authorList>
            <person name="Li X.-J."/>
            <person name="Han X.-M."/>
        </authorList>
    </citation>
    <scope>NUCLEOTIDE SEQUENCE [LARGE SCALE GENOMIC DNA]</scope>
    <source>
        <strain evidence="10 11">CCTCC AB 2017055</strain>
    </source>
</reference>